<sequence>MAHDTVSPSPSGPLTGLVSTGSGAAEPATVTDSLVAGGPRPPRVGVVVLNWRNHAASARCLRSLASATWPNLRVVLVDNASGDGSLERLRDEFEHRGVICLANPENLGFAAGCNPGIVRALEDGCDYILLLNNDCVVHAPGFLEPAVALAQGDPTIGIVGGKILFWPHSSMIWSTGGFIGWWGAERHIGHGAIDCGQYDRVTERSFISGALMLVRRAVIERIGLLPEAYFFGKEEWEYSTRARRSGFRLMYHPAFSVCHEASNSHEWTDPTYVYNGTLSRILYQRRNRSRFAYHAWRTAFAAYLRWGLAARHAFARDTFLRGVPLAVIRKAMLEGLRDSEGLDRVTRATLDAFRARHPEWMRGPAASSAVAQESKPIATHSR</sequence>
<dbReference type="Pfam" id="PF13641">
    <property type="entry name" value="Glyco_tranf_2_3"/>
    <property type="match status" value="1"/>
</dbReference>
<keyword evidence="2" id="KW-0328">Glycosyltransferase</keyword>
<dbReference type="PANTHER" id="PTHR43179">
    <property type="entry name" value="RHAMNOSYLTRANSFERASE WBBL"/>
    <property type="match status" value="1"/>
</dbReference>
<dbReference type="Gene3D" id="3.90.550.10">
    <property type="entry name" value="Spore Coat Polysaccharide Biosynthesis Protein SpsA, Chain A"/>
    <property type="match status" value="1"/>
</dbReference>
<dbReference type="CDD" id="cd04186">
    <property type="entry name" value="GT_2_like_c"/>
    <property type="match status" value="1"/>
</dbReference>
<reference evidence="5" key="1">
    <citation type="journal article" date="2020" name="mSystems">
        <title>Genome- and Community-Level Interaction Insights into Carbon Utilization and Element Cycling Functions of Hydrothermarchaeota in Hydrothermal Sediment.</title>
        <authorList>
            <person name="Zhou Z."/>
            <person name="Liu Y."/>
            <person name="Xu W."/>
            <person name="Pan J."/>
            <person name="Luo Z.H."/>
            <person name="Li M."/>
        </authorList>
    </citation>
    <scope>NUCLEOTIDE SEQUENCE [LARGE SCALE GENOMIC DNA]</scope>
    <source>
        <strain evidence="5">SpSt-381</strain>
    </source>
</reference>
<evidence type="ECO:0000256" key="4">
    <source>
        <dbReference type="SAM" id="MobiDB-lite"/>
    </source>
</evidence>
<name>A0A832I377_UNCEI</name>
<comment type="similarity">
    <text evidence="1">Belongs to the glycosyltransferase 2 family.</text>
</comment>
<evidence type="ECO:0000313" key="5">
    <source>
        <dbReference type="EMBL" id="HGZ43936.1"/>
    </source>
</evidence>
<evidence type="ECO:0000256" key="2">
    <source>
        <dbReference type="ARBA" id="ARBA00022676"/>
    </source>
</evidence>
<dbReference type="AlphaFoldDB" id="A0A832I377"/>
<dbReference type="GO" id="GO:0016757">
    <property type="term" value="F:glycosyltransferase activity"/>
    <property type="evidence" value="ECO:0007669"/>
    <property type="project" value="UniProtKB-KW"/>
</dbReference>
<organism evidence="5">
    <name type="scientific">Eiseniibacteriota bacterium</name>
    <dbReference type="NCBI Taxonomy" id="2212470"/>
    <lineage>
        <taxon>Bacteria</taxon>
        <taxon>Candidatus Eiseniibacteriota</taxon>
    </lineage>
</organism>
<protein>
    <submittedName>
        <fullName evidence="5">Glycosyltransferase family 2 protein</fullName>
    </submittedName>
</protein>
<dbReference type="EMBL" id="DSQF01000022">
    <property type="protein sequence ID" value="HGZ43936.1"/>
    <property type="molecule type" value="Genomic_DNA"/>
</dbReference>
<accession>A0A832I377</accession>
<dbReference type="SUPFAM" id="SSF53448">
    <property type="entry name" value="Nucleotide-diphospho-sugar transferases"/>
    <property type="match status" value="1"/>
</dbReference>
<keyword evidence="3 5" id="KW-0808">Transferase</keyword>
<dbReference type="InterPro" id="IPR029044">
    <property type="entry name" value="Nucleotide-diphossugar_trans"/>
</dbReference>
<gene>
    <name evidence="5" type="ORF">ENR23_11045</name>
</gene>
<proteinExistence type="inferred from homology"/>
<evidence type="ECO:0000256" key="3">
    <source>
        <dbReference type="ARBA" id="ARBA00022679"/>
    </source>
</evidence>
<evidence type="ECO:0000256" key="1">
    <source>
        <dbReference type="ARBA" id="ARBA00006739"/>
    </source>
</evidence>
<feature type="region of interest" description="Disordered" evidence="4">
    <location>
        <begin position="1"/>
        <end position="25"/>
    </location>
</feature>
<comment type="caution">
    <text evidence="5">The sequence shown here is derived from an EMBL/GenBank/DDBJ whole genome shotgun (WGS) entry which is preliminary data.</text>
</comment>
<dbReference type="PANTHER" id="PTHR43179:SF12">
    <property type="entry name" value="GALACTOFURANOSYLTRANSFERASE GLFT2"/>
    <property type="match status" value="1"/>
</dbReference>